<sequence length="126" mass="14429">MSPIFMKCSRHFWERVEQRGIDLSAVVDVAKKLNNAKIGEIIKGGNERTTIVASRDSAGHATFITAYPSRKESSPEAITESRMEKKGLRIVSKTKKYLKNNFWYFSSDEVFLFLFLFSSNINKNNN</sequence>
<name>A0AAI8QHJ2_9HELI</name>
<gene>
    <name evidence="1" type="ORF">HCBAA847_1635</name>
</gene>
<dbReference type="KEGG" id="hcb:HCBAA847_1635"/>
<dbReference type="EMBL" id="AP012492">
    <property type="protein sequence ID" value="BAM32865.1"/>
    <property type="molecule type" value="Genomic_DNA"/>
</dbReference>
<reference evidence="1 2" key="1">
    <citation type="journal article" date="2012" name="J. Bacteriol.">
        <title>Complete Genome Sequence of Helicobacter cinaedi Type Strain ATCC BAA-847.</title>
        <authorList>
            <person name="Miyoshi-Akiyama T."/>
            <person name="Takeshita N."/>
            <person name="Ohmagari N."/>
            <person name="Kirikae T."/>
        </authorList>
    </citation>
    <scope>NUCLEOTIDE SEQUENCE [LARGE SCALE GENOMIC DNA]</scope>
    <source>
        <strain evidence="1 2">ATCC BAA-847</strain>
    </source>
</reference>
<protein>
    <submittedName>
        <fullName evidence="1">Uncharacterized protein</fullName>
    </submittedName>
</protein>
<dbReference type="Proteomes" id="UP000006036">
    <property type="component" value="Chromosome 1"/>
</dbReference>
<dbReference type="RefSeq" id="WP_015453717.1">
    <property type="nucleotide sequence ID" value="NC_020555.1"/>
</dbReference>
<proteinExistence type="predicted"/>
<evidence type="ECO:0000313" key="2">
    <source>
        <dbReference type="Proteomes" id="UP000006036"/>
    </source>
</evidence>
<organism evidence="1 2">
    <name type="scientific">Helicobacter cinaedi CCUG 18818 = ATCC BAA-847</name>
    <dbReference type="NCBI Taxonomy" id="537971"/>
    <lineage>
        <taxon>Bacteria</taxon>
        <taxon>Pseudomonadati</taxon>
        <taxon>Campylobacterota</taxon>
        <taxon>Epsilonproteobacteria</taxon>
        <taxon>Campylobacterales</taxon>
        <taxon>Helicobacteraceae</taxon>
        <taxon>Helicobacter</taxon>
    </lineage>
</organism>
<dbReference type="AlphaFoldDB" id="A0AAI8QHJ2"/>
<evidence type="ECO:0000313" key="1">
    <source>
        <dbReference type="EMBL" id="BAM32865.1"/>
    </source>
</evidence>
<accession>A0AAI8QHJ2</accession>